<dbReference type="Gene3D" id="3.30.750.24">
    <property type="entry name" value="STAS domain"/>
    <property type="match status" value="1"/>
</dbReference>
<protein>
    <recommendedName>
        <fullName evidence="3">STAS domain-containing protein</fullName>
    </recommendedName>
</protein>
<evidence type="ECO:0008006" key="3">
    <source>
        <dbReference type="Google" id="ProtNLM"/>
    </source>
</evidence>
<sequence>MSTKISTVTVSVHEGAGVGVTGVLDATTVGEVNRVVAEFLAVGCAELEVLTLDLSTVTACDQAAVEAVRHARALCAKQSLALRVIPNEEVRHVICPKP</sequence>
<dbReference type="InterPro" id="IPR036513">
    <property type="entry name" value="STAS_dom_sf"/>
</dbReference>
<dbReference type="Proteomes" id="UP000185596">
    <property type="component" value="Unassembled WGS sequence"/>
</dbReference>
<evidence type="ECO:0000313" key="2">
    <source>
        <dbReference type="Proteomes" id="UP000185596"/>
    </source>
</evidence>
<keyword evidence="2" id="KW-1185">Reference proteome</keyword>
<gene>
    <name evidence="1" type="ORF">BU204_19220</name>
</gene>
<proteinExistence type="predicted"/>
<comment type="caution">
    <text evidence="1">The sequence shown here is derived from an EMBL/GenBank/DDBJ whole genome shotgun (WGS) entry which is preliminary data.</text>
</comment>
<dbReference type="RefSeq" id="WP_075127076.1">
    <property type="nucleotide sequence ID" value="NZ_MSIE01000034.1"/>
</dbReference>
<evidence type="ECO:0000313" key="1">
    <source>
        <dbReference type="EMBL" id="OLF16024.1"/>
    </source>
</evidence>
<name>A0A1Q8CNS9_9PSEU</name>
<reference evidence="1 2" key="1">
    <citation type="submission" date="2016-12" db="EMBL/GenBank/DDBJ databases">
        <title>The draft genome sequence of Actinophytocola sp. 11-183.</title>
        <authorList>
            <person name="Wang W."/>
            <person name="Yuan L."/>
        </authorList>
    </citation>
    <scope>NUCLEOTIDE SEQUENCE [LARGE SCALE GENOMIC DNA]</scope>
    <source>
        <strain evidence="1 2">11-183</strain>
    </source>
</reference>
<organism evidence="1 2">
    <name type="scientific">Actinophytocola xanthii</name>
    <dbReference type="NCBI Taxonomy" id="1912961"/>
    <lineage>
        <taxon>Bacteria</taxon>
        <taxon>Bacillati</taxon>
        <taxon>Actinomycetota</taxon>
        <taxon>Actinomycetes</taxon>
        <taxon>Pseudonocardiales</taxon>
        <taxon>Pseudonocardiaceae</taxon>
    </lineage>
</organism>
<accession>A0A1Q8CNS9</accession>
<dbReference type="OrthoDB" id="3697356at2"/>
<dbReference type="EMBL" id="MSIE01000034">
    <property type="protein sequence ID" value="OLF16024.1"/>
    <property type="molecule type" value="Genomic_DNA"/>
</dbReference>
<dbReference type="STRING" id="1912961.BU204_19220"/>
<dbReference type="AlphaFoldDB" id="A0A1Q8CNS9"/>